<keyword evidence="2" id="KW-1185">Reference proteome</keyword>
<protein>
    <submittedName>
        <fullName evidence="1">Uncharacterized protein</fullName>
    </submittedName>
</protein>
<gene>
    <name evidence="1" type="ORF">PSON_ATCC_30995.1.T0740046</name>
</gene>
<evidence type="ECO:0000313" key="2">
    <source>
        <dbReference type="Proteomes" id="UP000692954"/>
    </source>
</evidence>
<organism evidence="1 2">
    <name type="scientific">Paramecium sonneborni</name>
    <dbReference type="NCBI Taxonomy" id="65129"/>
    <lineage>
        <taxon>Eukaryota</taxon>
        <taxon>Sar</taxon>
        <taxon>Alveolata</taxon>
        <taxon>Ciliophora</taxon>
        <taxon>Intramacronucleata</taxon>
        <taxon>Oligohymenophorea</taxon>
        <taxon>Peniculida</taxon>
        <taxon>Parameciidae</taxon>
        <taxon>Paramecium</taxon>
    </lineage>
</organism>
<dbReference type="AlphaFoldDB" id="A0A8S1PBA3"/>
<evidence type="ECO:0000313" key="1">
    <source>
        <dbReference type="EMBL" id="CAD8100472.1"/>
    </source>
</evidence>
<reference evidence="1" key="1">
    <citation type="submission" date="2021-01" db="EMBL/GenBank/DDBJ databases">
        <authorList>
            <consortium name="Genoscope - CEA"/>
            <person name="William W."/>
        </authorList>
    </citation>
    <scope>NUCLEOTIDE SEQUENCE</scope>
</reference>
<comment type="caution">
    <text evidence="1">The sequence shown here is derived from an EMBL/GenBank/DDBJ whole genome shotgun (WGS) entry which is preliminary data.</text>
</comment>
<name>A0A8S1PBA3_9CILI</name>
<proteinExistence type="predicted"/>
<sequence>MYNYYQREKFEQLIQQKEKRFEQEYIATQETKKINNILATNYDKRIMSFLEKMSQQPIIIHDSIYIKESRSTSNDNRRWLNASALHSLEYYQNYKINTHRYLSDGKQLKNKLTETIQDNKNGNVYELSILDSLNPKKLESRREKQKQITIIDSSLIKRNMKINLDQIQIKRKSEKNEEPIDKILYFKGLKSLTVQQRMFDDEQSKRSISGKARNILEKCNVISKKP</sequence>
<dbReference type="Proteomes" id="UP000692954">
    <property type="component" value="Unassembled WGS sequence"/>
</dbReference>
<dbReference type="EMBL" id="CAJJDN010000074">
    <property type="protein sequence ID" value="CAD8100472.1"/>
    <property type="molecule type" value="Genomic_DNA"/>
</dbReference>
<dbReference type="OrthoDB" id="300952at2759"/>
<accession>A0A8S1PBA3</accession>